<evidence type="ECO:0000259" key="7">
    <source>
        <dbReference type="Pfam" id="PF01555"/>
    </source>
</evidence>
<gene>
    <name evidence="8" type="primary">rsrIM</name>
    <name evidence="8" type="ORF">ROA7745_04609</name>
</gene>
<dbReference type="InterPro" id="IPR029063">
    <property type="entry name" value="SAM-dependent_MTases_sf"/>
</dbReference>
<dbReference type="GO" id="GO:0003677">
    <property type="term" value="F:DNA binding"/>
    <property type="evidence" value="ECO:0007669"/>
    <property type="project" value="InterPro"/>
</dbReference>
<evidence type="ECO:0000256" key="1">
    <source>
        <dbReference type="ARBA" id="ARBA00006594"/>
    </source>
</evidence>
<proteinExistence type="inferred from homology"/>
<dbReference type="EC" id="2.1.1.72" evidence="2"/>
<dbReference type="AlphaFoldDB" id="A0A1X7BZP3"/>
<dbReference type="InterPro" id="IPR002295">
    <property type="entry name" value="N4/N6-MTase_EcoPI_Mod-like"/>
</dbReference>
<keyword evidence="4 8" id="KW-0808">Transferase</keyword>
<keyword evidence="5" id="KW-0949">S-adenosyl-L-methionine</keyword>
<evidence type="ECO:0000256" key="5">
    <source>
        <dbReference type="ARBA" id="ARBA00022691"/>
    </source>
</evidence>
<evidence type="ECO:0000256" key="3">
    <source>
        <dbReference type="ARBA" id="ARBA00022603"/>
    </source>
</evidence>
<organism evidence="8 9">
    <name type="scientific">Roseovarius aestuarii</name>
    <dbReference type="NCBI Taxonomy" id="475083"/>
    <lineage>
        <taxon>Bacteria</taxon>
        <taxon>Pseudomonadati</taxon>
        <taxon>Pseudomonadota</taxon>
        <taxon>Alphaproteobacteria</taxon>
        <taxon>Rhodobacterales</taxon>
        <taxon>Roseobacteraceae</taxon>
        <taxon>Roseovarius</taxon>
    </lineage>
</organism>
<sequence length="161" mass="18174">MSEMLKAGQGVYAELKNLIVWAKDNGGMGTFYRSRHELIFAFKKGDAPHINTFELGQHGRYRTNVWEYRGVNSRHAGRMEELALHPTVKPVQMIADAIRDVFARGDVVLDIFGGSGSTLITAEKSGRCGYLCELDPIYCDRILTRWEAYAKDEAKQLVCGW</sequence>
<evidence type="ECO:0000256" key="6">
    <source>
        <dbReference type="ARBA" id="ARBA00047942"/>
    </source>
</evidence>
<comment type="catalytic activity">
    <reaction evidence="6">
        <text>a 2'-deoxyadenosine in DNA + S-adenosyl-L-methionine = an N(6)-methyl-2'-deoxyadenosine in DNA + S-adenosyl-L-homocysteine + H(+)</text>
        <dbReference type="Rhea" id="RHEA:15197"/>
        <dbReference type="Rhea" id="RHEA-COMP:12418"/>
        <dbReference type="Rhea" id="RHEA-COMP:12419"/>
        <dbReference type="ChEBI" id="CHEBI:15378"/>
        <dbReference type="ChEBI" id="CHEBI:57856"/>
        <dbReference type="ChEBI" id="CHEBI:59789"/>
        <dbReference type="ChEBI" id="CHEBI:90615"/>
        <dbReference type="ChEBI" id="CHEBI:90616"/>
        <dbReference type="EC" id="2.1.1.72"/>
    </reaction>
</comment>
<dbReference type="SUPFAM" id="SSF53335">
    <property type="entry name" value="S-adenosyl-L-methionine-dependent methyltransferases"/>
    <property type="match status" value="1"/>
</dbReference>
<dbReference type="EMBL" id="FWXB01000044">
    <property type="protein sequence ID" value="SMC14739.1"/>
    <property type="molecule type" value="Genomic_DNA"/>
</dbReference>
<dbReference type="GO" id="GO:0008170">
    <property type="term" value="F:N-methyltransferase activity"/>
    <property type="evidence" value="ECO:0007669"/>
    <property type="project" value="InterPro"/>
</dbReference>
<reference evidence="8 9" key="1">
    <citation type="submission" date="2017-03" db="EMBL/GenBank/DDBJ databases">
        <authorList>
            <person name="Afonso C.L."/>
            <person name="Miller P.J."/>
            <person name="Scott M.A."/>
            <person name="Spackman E."/>
            <person name="Goraichik I."/>
            <person name="Dimitrov K.M."/>
            <person name="Suarez D.L."/>
            <person name="Swayne D.E."/>
        </authorList>
    </citation>
    <scope>NUCLEOTIDE SEQUENCE [LARGE SCALE GENOMIC DNA]</scope>
    <source>
        <strain evidence="8 9">CECT 7745</strain>
    </source>
</reference>
<feature type="domain" description="DNA methylase N-4/N-6" evidence="7">
    <location>
        <begin position="10"/>
        <end position="141"/>
    </location>
</feature>
<keyword evidence="9" id="KW-1185">Reference proteome</keyword>
<protein>
    <recommendedName>
        <fullName evidence="2">site-specific DNA-methyltransferase (adenine-specific)</fullName>
        <ecNumber evidence="2">2.1.1.72</ecNumber>
    </recommendedName>
</protein>
<dbReference type="InterPro" id="IPR002941">
    <property type="entry name" value="DNA_methylase_N4/N6"/>
</dbReference>
<evidence type="ECO:0000313" key="9">
    <source>
        <dbReference type="Proteomes" id="UP000193224"/>
    </source>
</evidence>
<evidence type="ECO:0000256" key="4">
    <source>
        <dbReference type="ARBA" id="ARBA00022679"/>
    </source>
</evidence>
<evidence type="ECO:0000313" key="8">
    <source>
        <dbReference type="EMBL" id="SMC14739.1"/>
    </source>
</evidence>
<name>A0A1X7BZP3_9RHOB</name>
<dbReference type="GO" id="GO:0032259">
    <property type="term" value="P:methylation"/>
    <property type="evidence" value="ECO:0007669"/>
    <property type="project" value="UniProtKB-KW"/>
</dbReference>
<keyword evidence="3 8" id="KW-0489">Methyltransferase</keyword>
<dbReference type="RefSeq" id="WP_244900089.1">
    <property type="nucleotide sequence ID" value="NZ_FWXB01000044.1"/>
</dbReference>
<dbReference type="Pfam" id="PF01555">
    <property type="entry name" value="N6_N4_Mtase"/>
    <property type="match status" value="1"/>
</dbReference>
<comment type="similarity">
    <text evidence="1">Belongs to the N(4)/N(6)-methyltransferase family.</text>
</comment>
<dbReference type="PRINTS" id="PR00506">
    <property type="entry name" value="D21N6MTFRASE"/>
</dbReference>
<dbReference type="GO" id="GO:0009007">
    <property type="term" value="F:site-specific DNA-methyltransferase (adenine-specific) activity"/>
    <property type="evidence" value="ECO:0007669"/>
    <property type="project" value="UniProtKB-EC"/>
</dbReference>
<evidence type="ECO:0000256" key="2">
    <source>
        <dbReference type="ARBA" id="ARBA00011900"/>
    </source>
</evidence>
<dbReference type="Gene3D" id="3.40.50.150">
    <property type="entry name" value="Vaccinia Virus protein VP39"/>
    <property type="match status" value="1"/>
</dbReference>
<dbReference type="Proteomes" id="UP000193224">
    <property type="component" value="Unassembled WGS sequence"/>
</dbReference>
<accession>A0A1X7BZP3</accession>